<dbReference type="GO" id="GO:0000139">
    <property type="term" value="C:Golgi membrane"/>
    <property type="evidence" value="ECO:0007669"/>
    <property type="project" value="InterPro"/>
</dbReference>
<dbReference type="InterPro" id="IPR037185">
    <property type="entry name" value="EmrE-like"/>
</dbReference>
<feature type="transmembrane region" description="Helical" evidence="7">
    <location>
        <begin position="12"/>
        <end position="35"/>
    </location>
</feature>
<feature type="transmembrane region" description="Helical" evidence="7">
    <location>
        <begin position="47"/>
        <end position="70"/>
    </location>
</feature>
<evidence type="ECO:0000313" key="9">
    <source>
        <dbReference type="Proteomes" id="UP000728032"/>
    </source>
</evidence>
<comment type="subcellular location">
    <subcellularLocation>
        <location evidence="1">Membrane</location>
        <topology evidence="1">Multi-pass membrane protein</topology>
    </subcellularLocation>
</comment>
<organism evidence="8">
    <name type="scientific">Oppiella nova</name>
    <dbReference type="NCBI Taxonomy" id="334625"/>
    <lineage>
        <taxon>Eukaryota</taxon>
        <taxon>Metazoa</taxon>
        <taxon>Ecdysozoa</taxon>
        <taxon>Arthropoda</taxon>
        <taxon>Chelicerata</taxon>
        <taxon>Arachnida</taxon>
        <taxon>Acari</taxon>
        <taxon>Acariformes</taxon>
        <taxon>Sarcoptiformes</taxon>
        <taxon>Oribatida</taxon>
        <taxon>Brachypylina</taxon>
        <taxon>Oppioidea</taxon>
        <taxon>Oppiidae</taxon>
        <taxon>Oppiella</taxon>
    </lineage>
</organism>
<dbReference type="EMBL" id="OC938414">
    <property type="protein sequence ID" value="CAD7661414.1"/>
    <property type="molecule type" value="Genomic_DNA"/>
</dbReference>
<keyword evidence="4 7" id="KW-0812">Transmembrane</keyword>
<dbReference type="GO" id="GO:0015165">
    <property type="term" value="F:pyrimidine nucleotide-sugar transmembrane transporter activity"/>
    <property type="evidence" value="ECO:0007669"/>
    <property type="project" value="InterPro"/>
</dbReference>
<keyword evidence="6 7" id="KW-0472">Membrane</keyword>
<feature type="transmembrane region" description="Helical" evidence="7">
    <location>
        <begin position="145"/>
        <end position="163"/>
    </location>
</feature>
<sequence length="239" mass="27154">MTESKGKSYFGGLFPTPFTAFIFIAYMIAFINQGILVTATKTSDNKYNYSTITVVLLTECIKLMISIGMYMKDKPLRELMPEMVKNHKVLVLYLVPAFLYCLYNNLSFINLSSYDPTTYYLLLQLRVVVTGVIYQFLFNRILSKAQWFSLILLTMGCVVKQLGGFSHNSSDKSFVSLNLILILLQVFCSCFAGVYNEYLLKDVGSKVHLMVQNVFMYIDSIACNLVLLLITGEISRLSE</sequence>
<dbReference type="EMBL" id="CAJPVJ010023589">
    <property type="protein sequence ID" value="CAG2178550.1"/>
    <property type="molecule type" value="Genomic_DNA"/>
</dbReference>
<keyword evidence="3" id="KW-0813">Transport</keyword>
<feature type="transmembrane region" description="Helical" evidence="7">
    <location>
        <begin position="117"/>
        <end position="138"/>
    </location>
</feature>
<comment type="similarity">
    <text evidence="2">Belongs to the nucleotide-sugar transporter family. SLC35A subfamily.</text>
</comment>
<protein>
    <submittedName>
        <fullName evidence="8">Uncharacterized protein</fullName>
    </submittedName>
</protein>
<keyword evidence="5 7" id="KW-1133">Transmembrane helix</keyword>
<dbReference type="InterPro" id="IPR007271">
    <property type="entry name" value="Nuc_sug_transpt"/>
</dbReference>
<evidence type="ECO:0000256" key="2">
    <source>
        <dbReference type="ARBA" id="ARBA00009976"/>
    </source>
</evidence>
<evidence type="ECO:0000313" key="8">
    <source>
        <dbReference type="EMBL" id="CAD7661414.1"/>
    </source>
</evidence>
<dbReference type="Pfam" id="PF04142">
    <property type="entry name" value="Nuc_sug_transp"/>
    <property type="match status" value="1"/>
</dbReference>
<name>A0A7R9MKD9_9ACAR</name>
<evidence type="ECO:0000256" key="4">
    <source>
        <dbReference type="ARBA" id="ARBA00022692"/>
    </source>
</evidence>
<proteinExistence type="inferred from homology"/>
<dbReference type="SUPFAM" id="SSF103481">
    <property type="entry name" value="Multidrug resistance efflux transporter EmrE"/>
    <property type="match status" value="1"/>
</dbReference>
<evidence type="ECO:0000256" key="3">
    <source>
        <dbReference type="ARBA" id="ARBA00022597"/>
    </source>
</evidence>
<dbReference type="PANTHER" id="PTHR10231">
    <property type="entry name" value="NUCLEOTIDE-SUGAR TRANSMEMBRANE TRANSPORTER"/>
    <property type="match status" value="1"/>
</dbReference>
<gene>
    <name evidence="8" type="ORF">ONB1V03_LOCUS17975</name>
</gene>
<evidence type="ECO:0000256" key="7">
    <source>
        <dbReference type="SAM" id="Phobius"/>
    </source>
</evidence>
<dbReference type="Proteomes" id="UP000728032">
    <property type="component" value="Unassembled WGS sequence"/>
</dbReference>
<dbReference type="OrthoDB" id="419167at2759"/>
<feature type="transmembrane region" description="Helical" evidence="7">
    <location>
        <begin position="207"/>
        <end position="230"/>
    </location>
</feature>
<reference evidence="8" key="1">
    <citation type="submission" date="2020-11" db="EMBL/GenBank/DDBJ databases">
        <authorList>
            <person name="Tran Van P."/>
        </authorList>
    </citation>
    <scope>NUCLEOTIDE SEQUENCE</scope>
</reference>
<feature type="non-terminal residue" evidence="8">
    <location>
        <position position="1"/>
    </location>
</feature>
<keyword evidence="9" id="KW-1185">Reference proteome</keyword>
<dbReference type="AlphaFoldDB" id="A0A7R9MKD9"/>
<feature type="transmembrane region" description="Helical" evidence="7">
    <location>
        <begin position="175"/>
        <end position="195"/>
    </location>
</feature>
<keyword evidence="3" id="KW-0762">Sugar transport</keyword>
<feature type="transmembrane region" description="Helical" evidence="7">
    <location>
        <begin position="90"/>
        <end position="111"/>
    </location>
</feature>
<evidence type="ECO:0000256" key="1">
    <source>
        <dbReference type="ARBA" id="ARBA00004141"/>
    </source>
</evidence>
<accession>A0A7R9MKD9</accession>
<evidence type="ECO:0000256" key="5">
    <source>
        <dbReference type="ARBA" id="ARBA00022989"/>
    </source>
</evidence>
<evidence type="ECO:0000256" key="6">
    <source>
        <dbReference type="ARBA" id="ARBA00023136"/>
    </source>
</evidence>